<comment type="caution">
    <text evidence="1">The sequence shown here is derived from an EMBL/GenBank/DDBJ whole genome shotgun (WGS) entry which is preliminary data.</text>
</comment>
<name>A0ABW2TC52_9ACTN</name>
<evidence type="ECO:0000313" key="1">
    <source>
        <dbReference type="EMBL" id="MFC7605630.1"/>
    </source>
</evidence>
<protein>
    <submittedName>
        <fullName evidence="1">VOC family protein</fullName>
    </submittedName>
</protein>
<dbReference type="Pfam" id="PF13669">
    <property type="entry name" value="Glyoxalase_4"/>
    <property type="match status" value="1"/>
</dbReference>
<dbReference type="Proteomes" id="UP001596514">
    <property type="component" value="Unassembled WGS sequence"/>
</dbReference>
<dbReference type="InterPro" id="IPR029068">
    <property type="entry name" value="Glyas_Bleomycin-R_OHBP_Dase"/>
</dbReference>
<dbReference type="Gene3D" id="3.10.180.10">
    <property type="entry name" value="2,3-Dihydroxybiphenyl 1,2-Dioxygenase, domain 1"/>
    <property type="match status" value="1"/>
</dbReference>
<proteinExistence type="predicted"/>
<dbReference type="SUPFAM" id="SSF54593">
    <property type="entry name" value="Glyoxalase/Bleomycin resistance protein/Dihydroxybiphenyl dioxygenase"/>
    <property type="match status" value="1"/>
</dbReference>
<dbReference type="RefSeq" id="WP_343965711.1">
    <property type="nucleotide sequence ID" value="NZ_BAAAGK010000034.1"/>
</dbReference>
<sequence>MEHFHYGLVVDDIERAMAEYAAALGLTWADVATRAVRVAGADGGEPVDAVLLATYSRQGPPYVELIQDVRGGVWSGASRLDHIGYWVPDLAEGLAGLEASGFTASVQAVDGDGRPTRFGYRRPPSGTGPWIELVDLAVRPQLLAWIEGGGYDVR</sequence>
<gene>
    <name evidence="1" type="ORF">ACFQVD_36570</name>
</gene>
<keyword evidence="2" id="KW-1185">Reference proteome</keyword>
<organism evidence="1 2">
    <name type="scientific">Streptosporangium amethystogenes subsp. fukuiense</name>
    <dbReference type="NCBI Taxonomy" id="698418"/>
    <lineage>
        <taxon>Bacteria</taxon>
        <taxon>Bacillati</taxon>
        <taxon>Actinomycetota</taxon>
        <taxon>Actinomycetes</taxon>
        <taxon>Streptosporangiales</taxon>
        <taxon>Streptosporangiaceae</taxon>
        <taxon>Streptosporangium</taxon>
    </lineage>
</organism>
<dbReference type="EMBL" id="JBHTEE010000001">
    <property type="protein sequence ID" value="MFC7605630.1"/>
    <property type="molecule type" value="Genomic_DNA"/>
</dbReference>
<evidence type="ECO:0000313" key="2">
    <source>
        <dbReference type="Proteomes" id="UP001596514"/>
    </source>
</evidence>
<accession>A0ABW2TC52</accession>
<reference evidence="2" key="1">
    <citation type="journal article" date="2019" name="Int. J. Syst. Evol. Microbiol.">
        <title>The Global Catalogue of Microorganisms (GCM) 10K type strain sequencing project: providing services to taxonomists for standard genome sequencing and annotation.</title>
        <authorList>
            <consortium name="The Broad Institute Genomics Platform"/>
            <consortium name="The Broad Institute Genome Sequencing Center for Infectious Disease"/>
            <person name="Wu L."/>
            <person name="Ma J."/>
        </authorList>
    </citation>
    <scope>NUCLEOTIDE SEQUENCE [LARGE SCALE GENOMIC DNA]</scope>
    <source>
        <strain evidence="2">JCM 10083</strain>
    </source>
</reference>